<dbReference type="SUPFAM" id="SSF109604">
    <property type="entry name" value="HD-domain/PDEase-like"/>
    <property type="match status" value="1"/>
</dbReference>
<dbReference type="Pfam" id="PF01966">
    <property type="entry name" value="HD"/>
    <property type="match status" value="1"/>
</dbReference>
<keyword evidence="2" id="KW-0378">Hydrolase</keyword>
<dbReference type="RefSeq" id="WP_125118532.1">
    <property type="nucleotide sequence ID" value="NZ_AP019309.1"/>
</dbReference>
<dbReference type="InterPro" id="IPR006674">
    <property type="entry name" value="HD_domain"/>
</dbReference>
<dbReference type="EMBL" id="AP019309">
    <property type="protein sequence ID" value="BBH25598.1"/>
    <property type="molecule type" value="Genomic_DNA"/>
</dbReference>
<evidence type="ECO:0000313" key="3">
    <source>
        <dbReference type="Proteomes" id="UP000268059"/>
    </source>
</evidence>
<dbReference type="OrthoDB" id="9797344at2"/>
<dbReference type="AlphaFoldDB" id="A0A3G9JN05"/>
<reference evidence="2 3" key="1">
    <citation type="submission" date="2018-11" db="EMBL/GenBank/DDBJ databases">
        <title>Novel Erysipelotrichaceae bacterium isolated from small intestine of a swine.</title>
        <authorList>
            <person name="Kim J.S."/>
            <person name="Choe H."/>
            <person name="Lee Y.R."/>
            <person name="Kim K.M."/>
            <person name="Park D.S."/>
        </authorList>
    </citation>
    <scope>NUCLEOTIDE SEQUENCE [LARGE SCALE GENOMIC DNA]</scope>
    <source>
        <strain evidence="2 3">SG0102</strain>
    </source>
</reference>
<dbReference type="GO" id="GO:0016787">
    <property type="term" value="F:hydrolase activity"/>
    <property type="evidence" value="ECO:0007669"/>
    <property type="project" value="UniProtKB-KW"/>
</dbReference>
<organism evidence="2 3">
    <name type="scientific">Intestinibaculum porci</name>
    <dbReference type="NCBI Taxonomy" id="2487118"/>
    <lineage>
        <taxon>Bacteria</taxon>
        <taxon>Bacillati</taxon>
        <taxon>Bacillota</taxon>
        <taxon>Erysipelotrichia</taxon>
        <taxon>Erysipelotrichales</taxon>
        <taxon>Erysipelotrichaceae</taxon>
        <taxon>Intestinibaculum</taxon>
    </lineage>
</organism>
<keyword evidence="3" id="KW-1185">Reference proteome</keyword>
<gene>
    <name evidence="2" type="ORF">SG0102_05320</name>
</gene>
<name>A0A3G9JN05_9FIRM</name>
<protein>
    <submittedName>
        <fullName evidence="2">Metal-dependent phosphohydrolase</fullName>
    </submittedName>
</protein>
<dbReference type="Proteomes" id="UP000268059">
    <property type="component" value="Chromosome"/>
</dbReference>
<dbReference type="InterPro" id="IPR003607">
    <property type="entry name" value="HD/PDEase_dom"/>
</dbReference>
<dbReference type="KEGG" id="ebm:SG0102_05320"/>
<sequence length="254" mass="30535">MIDFNKARIAFKNYVAHYDPSQDLIRLKIVHTYAVMDLTKRLCDALHVTEKQTSLAMLIGLLHDIGRFEQYVRYGTFVDYESIDHAKLGCDILFQEGLIRQFVQEDDYDQIIYDAIYEHNKFKVKEGYDEETLFYINMIRDTDKLDNFRVKETEKVETLLRCEMKDLVLEDITPKVYDDFMAHKLIYGPDRQSHLDMWISLAAFIYDFNFPESRDYIRKQDYINRSFDRIHPQREEVKKRYETLRQEANRFLAS</sequence>
<evidence type="ECO:0000259" key="1">
    <source>
        <dbReference type="Pfam" id="PF01966"/>
    </source>
</evidence>
<dbReference type="CDD" id="cd00077">
    <property type="entry name" value="HDc"/>
    <property type="match status" value="1"/>
</dbReference>
<evidence type="ECO:0000313" key="2">
    <source>
        <dbReference type="EMBL" id="BBH25598.1"/>
    </source>
</evidence>
<accession>A0A3G9JN05</accession>
<proteinExistence type="predicted"/>
<feature type="domain" description="HD" evidence="1">
    <location>
        <begin position="31"/>
        <end position="147"/>
    </location>
</feature>
<dbReference type="Gene3D" id="1.10.3210.10">
    <property type="entry name" value="Hypothetical protein af1432"/>
    <property type="match status" value="1"/>
</dbReference>
<dbReference type="InParanoid" id="A0A3G9JN05"/>